<reference evidence="3 4" key="1">
    <citation type="journal article" date="2016" name="Nat. Commun.">
        <title>Thousands of microbial genomes shed light on interconnected biogeochemical processes in an aquifer system.</title>
        <authorList>
            <person name="Anantharaman K."/>
            <person name="Brown C.T."/>
            <person name="Hug L.A."/>
            <person name="Sharon I."/>
            <person name="Castelle C.J."/>
            <person name="Probst A.J."/>
            <person name="Thomas B.C."/>
            <person name="Singh A."/>
            <person name="Wilkins M.J."/>
            <person name="Karaoz U."/>
            <person name="Brodie E.L."/>
            <person name="Williams K.H."/>
            <person name="Hubbard S.S."/>
            <person name="Banfield J.F."/>
        </authorList>
    </citation>
    <scope>NUCLEOTIDE SEQUENCE [LARGE SCALE GENOMIC DNA]</scope>
</reference>
<organism evidence="3 4">
    <name type="scientific">Candidatus Collierbacteria bacterium RIFOXYD1_FULL_46_26</name>
    <dbReference type="NCBI Taxonomy" id="1817732"/>
    <lineage>
        <taxon>Bacteria</taxon>
        <taxon>Candidatus Collieribacteriota</taxon>
    </lineage>
</organism>
<proteinExistence type="predicted"/>
<evidence type="ECO:0000256" key="1">
    <source>
        <dbReference type="SAM" id="Phobius"/>
    </source>
</evidence>
<dbReference type="AlphaFoldDB" id="A0A1F5G010"/>
<evidence type="ECO:0000313" key="3">
    <source>
        <dbReference type="EMBL" id="OGD85196.1"/>
    </source>
</evidence>
<sequence length="211" mass="23943">MSKSIVLYLEIFFLTVLPLYFMTTKTSVLAARPLLMAVGGLYCALRLLRSHARLTDLGLTLKNFAPATRALILPSLSLIIFVYLLIFFSPASIKLWLIGTDPLSISSFSARLAFYVFGSAPVQELIFRGYVTWRLEQVFHNRAWIYFLSVGVFTLLHTPFHSPIMVMVALFLGIVYLHNYLIHRNLLAVSLSHAFIGAVLIFFRNAYLPYT</sequence>
<evidence type="ECO:0000259" key="2">
    <source>
        <dbReference type="Pfam" id="PF02517"/>
    </source>
</evidence>
<dbReference type="InterPro" id="IPR003675">
    <property type="entry name" value="Rce1/LyrA-like_dom"/>
</dbReference>
<feature type="transmembrane region" description="Helical" evidence="1">
    <location>
        <begin position="182"/>
        <end position="203"/>
    </location>
</feature>
<comment type="caution">
    <text evidence="3">The sequence shown here is derived from an EMBL/GenBank/DDBJ whole genome shotgun (WGS) entry which is preliminary data.</text>
</comment>
<feature type="transmembrane region" description="Helical" evidence="1">
    <location>
        <begin position="70"/>
        <end position="92"/>
    </location>
</feature>
<feature type="transmembrane region" description="Helical" evidence="1">
    <location>
        <begin position="5"/>
        <end position="23"/>
    </location>
</feature>
<accession>A0A1F5G010</accession>
<dbReference type="Pfam" id="PF02517">
    <property type="entry name" value="Rce1-like"/>
    <property type="match status" value="1"/>
</dbReference>
<dbReference type="EMBL" id="MFAR01000010">
    <property type="protein sequence ID" value="OGD85196.1"/>
    <property type="molecule type" value="Genomic_DNA"/>
</dbReference>
<feature type="transmembrane region" description="Helical" evidence="1">
    <location>
        <begin position="112"/>
        <end position="131"/>
    </location>
</feature>
<gene>
    <name evidence="3" type="ORF">A2618_00005</name>
</gene>
<dbReference type="GO" id="GO:0004175">
    <property type="term" value="F:endopeptidase activity"/>
    <property type="evidence" value="ECO:0007669"/>
    <property type="project" value="UniProtKB-ARBA"/>
</dbReference>
<keyword evidence="1" id="KW-1133">Transmembrane helix</keyword>
<keyword evidence="1" id="KW-0812">Transmembrane</keyword>
<dbReference type="GO" id="GO:0080120">
    <property type="term" value="P:CAAX-box protein maturation"/>
    <property type="evidence" value="ECO:0007669"/>
    <property type="project" value="UniProtKB-ARBA"/>
</dbReference>
<feature type="domain" description="CAAX prenyl protease 2/Lysostaphin resistance protein A-like" evidence="2">
    <location>
        <begin position="110"/>
        <end position="196"/>
    </location>
</feature>
<protein>
    <recommendedName>
        <fullName evidence="2">CAAX prenyl protease 2/Lysostaphin resistance protein A-like domain-containing protein</fullName>
    </recommendedName>
</protein>
<dbReference type="Proteomes" id="UP000177921">
    <property type="component" value="Unassembled WGS sequence"/>
</dbReference>
<feature type="transmembrane region" description="Helical" evidence="1">
    <location>
        <begin position="29"/>
        <end position="49"/>
    </location>
</feature>
<evidence type="ECO:0000313" key="4">
    <source>
        <dbReference type="Proteomes" id="UP000177921"/>
    </source>
</evidence>
<name>A0A1F5G010_9BACT</name>
<keyword evidence="1" id="KW-0472">Membrane</keyword>
<feature type="transmembrane region" description="Helical" evidence="1">
    <location>
        <begin position="143"/>
        <end position="176"/>
    </location>
</feature>